<evidence type="ECO:0000313" key="3">
    <source>
        <dbReference type="Proteomes" id="UP000789423"/>
    </source>
</evidence>
<dbReference type="EC" id="2.3.1.189" evidence="2"/>
<dbReference type="EMBL" id="CAKJTI010000009">
    <property type="protein sequence ID" value="CAG9613004.1"/>
    <property type="molecule type" value="Genomic_DNA"/>
</dbReference>
<dbReference type="PANTHER" id="PTHR43072:SF60">
    <property type="entry name" value="L-2,4-DIAMINOBUTYRIC ACID ACETYLTRANSFERASE"/>
    <property type="match status" value="1"/>
</dbReference>
<dbReference type="Proteomes" id="UP000789423">
    <property type="component" value="Unassembled WGS sequence"/>
</dbReference>
<dbReference type="PROSITE" id="PS51186">
    <property type="entry name" value="GNAT"/>
    <property type="match status" value="1"/>
</dbReference>
<dbReference type="PANTHER" id="PTHR43072">
    <property type="entry name" value="N-ACETYLTRANSFERASE"/>
    <property type="match status" value="1"/>
</dbReference>
<sequence>MEIRVLTKKDAEIYLALRVEGLKQNPEAFSSSYEDIINKEDPVEYKAEILSQNENYTLGAFKDSELIGVATLETKSFLKQEHKAKIGAVYVSPKARGLGAGKALMQAAIEKAKELEVEQLMLDVVVGNEGAKKLYESLGFKTFGVQERSLKYNDQYWDEEHMVLFLHEENE</sequence>
<dbReference type="InterPro" id="IPR016181">
    <property type="entry name" value="Acyl_CoA_acyltransferase"/>
</dbReference>
<comment type="caution">
    <text evidence="2">The sequence shown here is derived from an EMBL/GenBank/DDBJ whole genome shotgun (WGS) entry which is preliminary data.</text>
</comment>
<keyword evidence="2" id="KW-0808">Transferase</keyword>
<dbReference type="SUPFAM" id="SSF55729">
    <property type="entry name" value="Acyl-CoA N-acyltransferases (Nat)"/>
    <property type="match status" value="1"/>
</dbReference>
<name>A0ABN7ZVM1_9BACI</name>
<accession>A0ABN7ZVM1</accession>
<feature type="domain" description="N-acetyltransferase" evidence="1">
    <location>
        <begin position="1"/>
        <end position="167"/>
    </location>
</feature>
<organism evidence="2 3">
    <name type="scientific">Bacillus rhizoplanae</name>
    <dbReference type="NCBI Taxonomy" id="2880966"/>
    <lineage>
        <taxon>Bacteria</taxon>
        <taxon>Bacillati</taxon>
        <taxon>Bacillota</taxon>
        <taxon>Bacilli</taxon>
        <taxon>Bacillales</taxon>
        <taxon>Bacillaceae</taxon>
        <taxon>Bacillus</taxon>
    </lineage>
</organism>
<proteinExistence type="predicted"/>
<keyword evidence="2" id="KW-0012">Acyltransferase</keyword>
<dbReference type="Gene3D" id="3.40.630.30">
    <property type="match status" value="1"/>
</dbReference>
<dbReference type="GO" id="GO:0035447">
    <property type="term" value="F:mycothiol synthase activity"/>
    <property type="evidence" value="ECO:0007669"/>
    <property type="project" value="UniProtKB-EC"/>
</dbReference>
<dbReference type="CDD" id="cd04301">
    <property type="entry name" value="NAT_SF"/>
    <property type="match status" value="1"/>
</dbReference>
<evidence type="ECO:0000259" key="1">
    <source>
        <dbReference type="PROSITE" id="PS51186"/>
    </source>
</evidence>
<dbReference type="InterPro" id="IPR000182">
    <property type="entry name" value="GNAT_dom"/>
</dbReference>
<gene>
    <name evidence="2" type="primary">mshD_1</name>
    <name evidence="2" type="ORF">BACCIP111899_02199</name>
</gene>
<keyword evidence="3" id="KW-1185">Reference proteome</keyword>
<evidence type="ECO:0000313" key="2">
    <source>
        <dbReference type="EMBL" id="CAG9613004.1"/>
    </source>
</evidence>
<reference evidence="2 3" key="1">
    <citation type="submission" date="2021-10" db="EMBL/GenBank/DDBJ databases">
        <authorList>
            <person name="Criscuolo A."/>
        </authorList>
    </citation>
    <scope>NUCLEOTIDE SEQUENCE [LARGE SCALE GENOMIC DNA]</scope>
    <source>
        <strain evidence="3">CIP 111899</strain>
    </source>
</reference>
<dbReference type="Pfam" id="PF00583">
    <property type="entry name" value="Acetyltransf_1"/>
    <property type="match status" value="1"/>
</dbReference>
<dbReference type="RefSeq" id="WP_230575109.1">
    <property type="nucleotide sequence ID" value="NZ_CAKJTI010000009.1"/>
</dbReference>
<protein>
    <submittedName>
        <fullName evidence="2">Mycothiol acetyltransferase</fullName>
        <ecNumber evidence="2">2.3.1.189</ecNumber>
    </submittedName>
</protein>